<dbReference type="NCBIfam" id="TIGR01983">
    <property type="entry name" value="UbiG"/>
    <property type="match status" value="1"/>
</dbReference>
<protein>
    <recommendedName>
        <fullName evidence="5">Ubiquinone biosynthesis O-methyltransferase, mitochondrial</fullName>
    </recommendedName>
    <alternativeName>
        <fullName evidence="5">3-demethylubiquinol 3-O-methyltransferase</fullName>
        <ecNumber evidence="5">2.1.1.64</ecNumber>
    </alternativeName>
    <alternativeName>
        <fullName evidence="5">3-demethylubiquinone 3-O-methyltransferase</fullName>
        <ecNumber evidence="5">2.1.1.-</ecNumber>
    </alternativeName>
    <alternativeName>
        <fullName evidence="5">Polyprenyldihydroxybenzoate methyltransferase</fullName>
        <ecNumber evidence="5">2.1.1.114</ecNumber>
    </alternativeName>
</protein>
<feature type="region of interest" description="Disordered" evidence="6">
    <location>
        <begin position="381"/>
        <end position="407"/>
    </location>
</feature>
<dbReference type="Proteomes" id="UP001186944">
    <property type="component" value="Unassembled WGS sequence"/>
</dbReference>
<evidence type="ECO:0000256" key="1">
    <source>
        <dbReference type="ARBA" id="ARBA00022603"/>
    </source>
</evidence>
<feature type="binding site" evidence="5">
    <location>
        <position position="266"/>
    </location>
    <ligand>
        <name>S-adenosyl-L-methionine</name>
        <dbReference type="ChEBI" id="CHEBI:59789"/>
    </ligand>
</feature>
<organism evidence="8 9">
    <name type="scientific">Pinctada imbricata</name>
    <name type="common">Atlantic pearl-oyster</name>
    <name type="synonym">Pinctada martensii</name>
    <dbReference type="NCBI Taxonomy" id="66713"/>
    <lineage>
        <taxon>Eukaryota</taxon>
        <taxon>Metazoa</taxon>
        <taxon>Spiralia</taxon>
        <taxon>Lophotrochozoa</taxon>
        <taxon>Mollusca</taxon>
        <taxon>Bivalvia</taxon>
        <taxon>Autobranchia</taxon>
        <taxon>Pteriomorphia</taxon>
        <taxon>Pterioida</taxon>
        <taxon>Pterioidea</taxon>
        <taxon>Pteriidae</taxon>
        <taxon>Pinctada</taxon>
    </lineage>
</organism>
<feature type="compositionally biased region" description="Polar residues" evidence="6">
    <location>
        <begin position="57"/>
        <end position="72"/>
    </location>
</feature>
<keyword evidence="1 5" id="KW-0489">Methyltransferase</keyword>
<evidence type="ECO:0000259" key="7">
    <source>
        <dbReference type="Pfam" id="PF08241"/>
    </source>
</evidence>
<keyword evidence="5" id="KW-0496">Mitochondrion</keyword>
<evidence type="ECO:0000256" key="2">
    <source>
        <dbReference type="ARBA" id="ARBA00022679"/>
    </source>
</evidence>
<keyword evidence="3 5" id="KW-0831">Ubiquinone biosynthesis</keyword>
<dbReference type="GO" id="GO:0010420">
    <property type="term" value="F:polyprenyldihydroxybenzoate methyltransferase activity"/>
    <property type="evidence" value="ECO:0007669"/>
    <property type="project" value="UniProtKB-UniRule"/>
</dbReference>
<feature type="compositionally biased region" description="Polar residues" evidence="6">
    <location>
        <begin position="1"/>
        <end position="12"/>
    </location>
</feature>
<comment type="catalytic activity">
    <reaction evidence="5">
        <text>a 3-demethylubiquinol + S-adenosyl-L-methionine = a ubiquinol + S-adenosyl-L-homocysteine + H(+)</text>
        <dbReference type="Rhea" id="RHEA:44380"/>
        <dbReference type="Rhea" id="RHEA-COMP:9566"/>
        <dbReference type="Rhea" id="RHEA-COMP:10914"/>
        <dbReference type="ChEBI" id="CHEBI:15378"/>
        <dbReference type="ChEBI" id="CHEBI:17976"/>
        <dbReference type="ChEBI" id="CHEBI:57856"/>
        <dbReference type="ChEBI" id="CHEBI:59789"/>
        <dbReference type="ChEBI" id="CHEBI:84422"/>
        <dbReference type="EC" id="2.1.1.64"/>
    </reaction>
</comment>
<keyword evidence="5" id="KW-0479">Metal-binding</keyword>
<feature type="binding site" evidence="5">
    <location>
        <position position="271"/>
    </location>
    <ligand>
        <name>Mg(2+)</name>
        <dbReference type="ChEBI" id="CHEBI:18420"/>
    </ligand>
</feature>
<feature type="binding site" evidence="5">
    <location>
        <position position="270"/>
    </location>
    <ligand>
        <name>Mg(2+)</name>
        <dbReference type="ChEBI" id="CHEBI:18420"/>
    </ligand>
</feature>
<feature type="compositionally biased region" description="Basic and acidic residues" evidence="6">
    <location>
        <begin position="45"/>
        <end position="54"/>
    </location>
</feature>
<feature type="compositionally biased region" description="Low complexity" evidence="6">
    <location>
        <begin position="73"/>
        <end position="87"/>
    </location>
</feature>
<reference evidence="8" key="1">
    <citation type="submission" date="2019-08" db="EMBL/GenBank/DDBJ databases">
        <title>The improved chromosome-level genome for the pearl oyster Pinctada fucata martensii using PacBio sequencing and Hi-C.</title>
        <authorList>
            <person name="Zheng Z."/>
        </authorList>
    </citation>
    <scope>NUCLEOTIDE SEQUENCE</scope>
    <source>
        <strain evidence="8">ZZ-2019</strain>
        <tissue evidence="8">Adductor muscle</tissue>
    </source>
</reference>
<comment type="catalytic activity">
    <reaction evidence="5">
        <text>a 3,4-dihydroxy-5-(all-trans-polyprenyl)benzoate + S-adenosyl-L-methionine = a 4-hydroxy-3-methoxy-5-(all-trans-polyprenyl)benzoate + S-adenosyl-L-homocysteine + H(+)</text>
        <dbReference type="Rhea" id="RHEA:44452"/>
        <dbReference type="Rhea" id="RHEA-COMP:10930"/>
        <dbReference type="Rhea" id="RHEA-COMP:10931"/>
        <dbReference type="ChEBI" id="CHEBI:15378"/>
        <dbReference type="ChEBI" id="CHEBI:57856"/>
        <dbReference type="ChEBI" id="CHEBI:59789"/>
        <dbReference type="ChEBI" id="CHEBI:64694"/>
        <dbReference type="ChEBI" id="CHEBI:84443"/>
        <dbReference type="EC" id="2.1.1.114"/>
    </reaction>
</comment>
<evidence type="ECO:0000256" key="6">
    <source>
        <dbReference type="SAM" id="MobiDB-lite"/>
    </source>
</evidence>
<dbReference type="EC" id="2.1.1.-" evidence="5"/>
<feature type="compositionally biased region" description="Low complexity" evidence="6">
    <location>
        <begin position="29"/>
        <end position="43"/>
    </location>
</feature>
<dbReference type="GO" id="GO:0031314">
    <property type="term" value="C:extrinsic component of mitochondrial inner membrane"/>
    <property type="evidence" value="ECO:0007669"/>
    <property type="project" value="UniProtKB-UniRule"/>
</dbReference>
<comment type="cofactor">
    <cofactor evidence="5">
        <name>Mg(2+)</name>
        <dbReference type="ChEBI" id="CHEBI:18420"/>
    </cofactor>
</comment>
<gene>
    <name evidence="8" type="ORF">FSP39_011640</name>
</gene>
<feature type="binding site" evidence="5">
    <location>
        <position position="198"/>
    </location>
    <ligand>
        <name>S-adenosyl-L-methionine</name>
        <dbReference type="ChEBI" id="CHEBI:59789"/>
    </ligand>
</feature>
<keyword evidence="5" id="KW-0472">Membrane</keyword>
<dbReference type="InterPro" id="IPR029063">
    <property type="entry name" value="SAM-dependent_MTases_sf"/>
</dbReference>
<feature type="region of interest" description="Disordered" evidence="6">
    <location>
        <begin position="1"/>
        <end position="118"/>
    </location>
</feature>
<name>A0AA89C372_PINIB</name>
<dbReference type="GO" id="GO:0046872">
    <property type="term" value="F:metal ion binding"/>
    <property type="evidence" value="ECO:0007669"/>
    <property type="project" value="UniProtKB-KW"/>
</dbReference>
<evidence type="ECO:0000256" key="5">
    <source>
        <dbReference type="HAMAP-Rule" id="MF_03190"/>
    </source>
</evidence>
<dbReference type="SUPFAM" id="SSF53335">
    <property type="entry name" value="S-adenosyl-L-methionine-dependent methyltransferases"/>
    <property type="match status" value="1"/>
</dbReference>
<dbReference type="GO" id="GO:0032259">
    <property type="term" value="P:methylation"/>
    <property type="evidence" value="ECO:0007669"/>
    <property type="project" value="UniProtKB-KW"/>
</dbReference>
<dbReference type="EC" id="2.1.1.114" evidence="5"/>
<dbReference type="CDD" id="cd02440">
    <property type="entry name" value="AdoMet_MTases"/>
    <property type="match status" value="1"/>
</dbReference>
<dbReference type="InterPro" id="IPR010233">
    <property type="entry name" value="UbiG_MeTrfase"/>
</dbReference>
<feature type="domain" description="Methyltransferase type 11" evidence="7">
    <location>
        <begin position="195"/>
        <end position="293"/>
    </location>
</feature>
<dbReference type="EMBL" id="VSWD01000007">
    <property type="protein sequence ID" value="KAK3097636.1"/>
    <property type="molecule type" value="Genomic_DNA"/>
</dbReference>
<dbReference type="HAMAP" id="MF_00472">
    <property type="entry name" value="UbiG"/>
    <property type="match status" value="1"/>
</dbReference>
<dbReference type="PANTHER" id="PTHR43464">
    <property type="entry name" value="METHYLTRANSFERASE"/>
    <property type="match status" value="1"/>
</dbReference>
<keyword evidence="9" id="KW-1185">Reference proteome</keyword>
<comment type="subcellular location">
    <subcellularLocation>
        <location evidence="5">Mitochondrion inner membrane</location>
        <topology evidence="5">Peripheral membrane protein</topology>
        <orientation evidence="5">Matrix side</orientation>
    </subcellularLocation>
</comment>
<evidence type="ECO:0000256" key="4">
    <source>
        <dbReference type="ARBA" id="ARBA00022691"/>
    </source>
</evidence>
<evidence type="ECO:0000313" key="8">
    <source>
        <dbReference type="EMBL" id="KAK3097636.1"/>
    </source>
</evidence>
<feature type="binding site" evidence="5">
    <location>
        <position position="267"/>
    </location>
    <ligand>
        <name>Mg(2+)</name>
        <dbReference type="ChEBI" id="CHEBI:18420"/>
    </ligand>
</feature>
<dbReference type="PANTHER" id="PTHR43464:SF19">
    <property type="entry name" value="UBIQUINONE BIOSYNTHESIS O-METHYLTRANSFERASE, MITOCHONDRIAL"/>
    <property type="match status" value="1"/>
</dbReference>
<feature type="binding site" evidence="5">
    <location>
        <position position="219"/>
    </location>
    <ligand>
        <name>S-adenosyl-L-methionine</name>
        <dbReference type="ChEBI" id="CHEBI:59789"/>
    </ligand>
</feature>
<keyword evidence="5" id="KW-0999">Mitochondrion inner membrane</keyword>
<evidence type="ECO:0000313" key="9">
    <source>
        <dbReference type="Proteomes" id="UP001186944"/>
    </source>
</evidence>
<comment type="caution">
    <text evidence="8">The sequence shown here is derived from an EMBL/GenBank/DDBJ whole genome shotgun (WGS) entry which is preliminary data.</text>
</comment>
<comment type="pathway">
    <text evidence="5">Cofactor biosynthesis; ubiquinone biosynthesis.</text>
</comment>
<dbReference type="Gene3D" id="3.40.50.150">
    <property type="entry name" value="Vaccinia Virus protein VP39"/>
    <property type="match status" value="1"/>
</dbReference>
<keyword evidence="2 5" id="KW-0808">Transferase</keyword>
<keyword evidence="5" id="KW-0460">Magnesium</keyword>
<dbReference type="InterPro" id="IPR013216">
    <property type="entry name" value="Methyltransf_11"/>
</dbReference>
<accession>A0AA89C372</accession>
<dbReference type="GO" id="GO:0061542">
    <property type="term" value="F:3-demethylubiquinol 3-O-methyltransferase activity"/>
    <property type="evidence" value="ECO:0007669"/>
    <property type="project" value="UniProtKB-UniRule"/>
</dbReference>
<comment type="similarity">
    <text evidence="5">Belongs to the class I-like SAM-binding methyltransferase superfamily. UbiG/COQ3 family.</text>
</comment>
<dbReference type="Pfam" id="PF08241">
    <property type="entry name" value="Methyltransf_11"/>
    <property type="match status" value="1"/>
</dbReference>
<keyword evidence="4 5" id="KW-0949">S-adenosyl-L-methionine</keyword>
<feature type="compositionally biased region" description="Basic residues" evidence="6">
    <location>
        <begin position="88"/>
        <end position="111"/>
    </location>
</feature>
<dbReference type="AlphaFoldDB" id="A0AA89C372"/>
<comment type="function">
    <text evidence="5">O-methyltransferase required for two non-consecutive steps during ubiquinone biosynthesis. Catalyzes the 2 O-methylation of 3,4-dihydroxy-5-(all-trans-polyprenyl)benzoic acid into 4-hydroxy-3-methoxy-5-(all-trans-polyprenyl)benzoic acid. Also catalyzes the last step of ubiquinone biosynthesis by mediating methylation of 3-demethylubiquinone into ubiquinone. Also able to mediate the methylation of 3-demethylubiquinol into ubiquinol.</text>
</comment>
<evidence type="ECO:0000256" key="3">
    <source>
        <dbReference type="ARBA" id="ARBA00022688"/>
    </source>
</evidence>
<comment type="catalytic activity">
    <reaction evidence="5">
        <text>a 3-demethylubiquinone + S-adenosyl-L-methionine = a ubiquinone + S-adenosyl-L-homocysteine</text>
        <dbReference type="Rhea" id="RHEA:81215"/>
        <dbReference type="Rhea" id="RHEA-COMP:9565"/>
        <dbReference type="Rhea" id="RHEA-COMP:19654"/>
        <dbReference type="ChEBI" id="CHEBI:16389"/>
        <dbReference type="ChEBI" id="CHEBI:57856"/>
        <dbReference type="ChEBI" id="CHEBI:59789"/>
        <dbReference type="ChEBI" id="CHEBI:231825"/>
    </reaction>
</comment>
<dbReference type="EC" id="2.1.1.64" evidence="5"/>
<comment type="subunit">
    <text evidence="5">Component of a multi-subunit COQ enzyme complex.</text>
</comment>
<feature type="binding site" evidence="5">
    <location>
        <position position="166"/>
    </location>
    <ligand>
        <name>S-adenosyl-L-methionine</name>
        <dbReference type="ChEBI" id="CHEBI:59789"/>
    </ligand>
</feature>
<sequence length="407" mass="45398">MGASLFSRNTNSKADKRNRKFKEADRLFSKSSVTSAAAVSGIVDQYEKSKDRDLPSSPESQNNQNGANTPQPNGHSENSNESSQNHSGKLHKAGGAIRHKKNKNKNRHRITHQQSRLRYSTANRERPIVTDNTIDEEEREKFAKLAHTWWNESGEFQALHALNALRIPWIRDALINRLETPPSKSGKPLEGLKILDAGSGGGILSEPLARLGAFMVGVDMVEDNIKVAQHHLSEDPRIVSRVKYIQATVEDLVSTEEESFDAVVASEVVEHVANIDSFLNSCGRLVKPGGSMFLTTINKTNISFGLAVVAAERIFRLVPMGTHDWDKFVSPDDLQFILDRNQFTTRLIHGMWYNPLTCRWRWTKDTSINYALHAIKTNGRTQVRTESEQTDSAGKSDTSHGANSTVT</sequence>
<proteinExistence type="inferred from homology"/>